<dbReference type="EMBL" id="PHWZ01000656">
    <property type="protein sequence ID" value="TEY33876.1"/>
    <property type="molecule type" value="Genomic_DNA"/>
</dbReference>
<reference evidence="2 3" key="1">
    <citation type="submission" date="2017-11" db="EMBL/GenBank/DDBJ databases">
        <title>Comparative genomics of Botrytis spp.</title>
        <authorList>
            <person name="Valero-Jimenez C.A."/>
            <person name="Tapia P."/>
            <person name="Veloso J."/>
            <person name="Silva-Moreno E."/>
            <person name="Staats M."/>
            <person name="Valdes J.H."/>
            <person name="Van Kan J.A.L."/>
        </authorList>
    </citation>
    <scope>NUCLEOTIDE SEQUENCE [LARGE SCALE GENOMIC DNA]</scope>
    <source>
        <strain evidence="2 3">MUCL2830</strain>
    </source>
</reference>
<organism evidence="2 3">
    <name type="scientific">Botryotinia calthae</name>
    <dbReference type="NCBI Taxonomy" id="38488"/>
    <lineage>
        <taxon>Eukaryota</taxon>
        <taxon>Fungi</taxon>
        <taxon>Dikarya</taxon>
        <taxon>Ascomycota</taxon>
        <taxon>Pezizomycotina</taxon>
        <taxon>Leotiomycetes</taxon>
        <taxon>Helotiales</taxon>
        <taxon>Sclerotiniaceae</taxon>
        <taxon>Botryotinia</taxon>
    </lineage>
</organism>
<comment type="caution">
    <text evidence="2">The sequence shown here is derived from an EMBL/GenBank/DDBJ whole genome shotgun (WGS) entry which is preliminary data.</text>
</comment>
<feature type="compositionally biased region" description="Polar residues" evidence="1">
    <location>
        <begin position="146"/>
        <end position="163"/>
    </location>
</feature>
<keyword evidence="3" id="KW-1185">Reference proteome</keyword>
<dbReference type="AlphaFoldDB" id="A0A4Y8CJY5"/>
<evidence type="ECO:0000256" key="1">
    <source>
        <dbReference type="SAM" id="MobiDB-lite"/>
    </source>
</evidence>
<dbReference type="OrthoDB" id="3539198at2759"/>
<sequence>MVSIWETFANALQPASRALLLETERKNSAMSGFQIDNGPRIPHETKLCGTKTYFLEAEPIGAPVLEKKIEAQVDAREIFAERNQKGSGDLVSAAVPIELASKVENDVLDFLTGNECSREMGGDTVEKTEAITMKFVTKEVITLDNKNTSGQNCGSSESGGTFENNEESEERMTVSANGGKTMPLQGRCDGKAPPRKVELFKSQSYTSSVAPHSLPSVSGRESRDIERENRDLHLRMQSNQEPGARWSTLSPKRRPSNPQSRISSSASAPSRRPHPAEIIKSFRSNVSTSSNNLGALYSPVFNTQNSKARLTTLTLPRTNQSITRRPKTTITVASRMITHALGVRAVPGVLESK</sequence>
<evidence type="ECO:0000313" key="3">
    <source>
        <dbReference type="Proteomes" id="UP000297299"/>
    </source>
</evidence>
<dbReference type="Proteomes" id="UP000297299">
    <property type="component" value="Unassembled WGS sequence"/>
</dbReference>
<protein>
    <submittedName>
        <fullName evidence="2">Uncharacterized protein</fullName>
    </submittedName>
</protein>
<gene>
    <name evidence="2" type="ORF">BOTCAL_0659g00030</name>
</gene>
<feature type="compositionally biased region" description="Polar residues" evidence="1">
    <location>
        <begin position="201"/>
        <end position="210"/>
    </location>
</feature>
<name>A0A4Y8CJY5_9HELO</name>
<feature type="compositionally biased region" description="Basic and acidic residues" evidence="1">
    <location>
        <begin position="188"/>
        <end position="199"/>
    </location>
</feature>
<feature type="compositionally biased region" description="Basic and acidic residues" evidence="1">
    <location>
        <begin position="220"/>
        <end position="234"/>
    </location>
</feature>
<proteinExistence type="predicted"/>
<feature type="region of interest" description="Disordered" evidence="1">
    <location>
        <begin position="146"/>
        <end position="274"/>
    </location>
</feature>
<feature type="compositionally biased region" description="Low complexity" evidence="1">
    <location>
        <begin position="256"/>
        <end position="270"/>
    </location>
</feature>
<accession>A0A4Y8CJY5</accession>
<evidence type="ECO:0000313" key="2">
    <source>
        <dbReference type="EMBL" id="TEY33876.1"/>
    </source>
</evidence>